<dbReference type="Pfam" id="PF13409">
    <property type="entry name" value="GST_N_2"/>
    <property type="match status" value="1"/>
</dbReference>
<dbReference type="InterPro" id="IPR054416">
    <property type="entry name" value="GST_UstS-like_C"/>
</dbReference>
<reference evidence="3" key="1">
    <citation type="journal article" date="2021" name="Nat. Commun.">
        <title>Genetic determinants of endophytism in the Arabidopsis root mycobiome.</title>
        <authorList>
            <person name="Mesny F."/>
            <person name="Miyauchi S."/>
            <person name="Thiergart T."/>
            <person name="Pickel B."/>
            <person name="Atanasova L."/>
            <person name="Karlsson M."/>
            <person name="Huettel B."/>
            <person name="Barry K.W."/>
            <person name="Haridas S."/>
            <person name="Chen C."/>
            <person name="Bauer D."/>
            <person name="Andreopoulos W."/>
            <person name="Pangilinan J."/>
            <person name="LaButti K."/>
            <person name="Riley R."/>
            <person name="Lipzen A."/>
            <person name="Clum A."/>
            <person name="Drula E."/>
            <person name="Henrissat B."/>
            <person name="Kohler A."/>
            <person name="Grigoriev I.V."/>
            <person name="Martin F.M."/>
            <person name="Hacquard S."/>
        </authorList>
    </citation>
    <scope>NUCLEOTIDE SEQUENCE</scope>
    <source>
        <strain evidence="3">MPI-CAGE-AT-0021</strain>
    </source>
</reference>
<dbReference type="InterPro" id="IPR004045">
    <property type="entry name" value="Glutathione_S-Trfase_N"/>
</dbReference>
<dbReference type="SUPFAM" id="SSF52833">
    <property type="entry name" value="Thioredoxin-like"/>
    <property type="match status" value="1"/>
</dbReference>
<dbReference type="Gene3D" id="3.40.30.10">
    <property type="entry name" value="Glutaredoxin"/>
    <property type="match status" value="1"/>
</dbReference>
<proteinExistence type="predicted"/>
<dbReference type="InterPro" id="IPR036282">
    <property type="entry name" value="Glutathione-S-Trfase_C_sf"/>
</dbReference>
<evidence type="ECO:0000259" key="1">
    <source>
        <dbReference type="Pfam" id="PF13409"/>
    </source>
</evidence>
<feature type="domain" description="Glutathione S-transferase UstS-like C-terminal" evidence="2">
    <location>
        <begin position="199"/>
        <end position="286"/>
    </location>
</feature>
<dbReference type="CDD" id="cd03038">
    <property type="entry name" value="GST_N_etherase_LigE"/>
    <property type="match status" value="1"/>
</dbReference>
<evidence type="ECO:0000313" key="4">
    <source>
        <dbReference type="Proteomes" id="UP000717696"/>
    </source>
</evidence>
<protein>
    <recommendedName>
        <fullName evidence="5">GST N-terminal domain-containing protein</fullName>
    </recommendedName>
</protein>
<feature type="domain" description="GST N-terminal" evidence="1">
    <location>
        <begin position="39"/>
        <end position="114"/>
    </location>
</feature>
<keyword evidence="4" id="KW-1185">Reference proteome</keyword>
<dbReference type="InterPro" id="IPR036249">
    <property type="entry name" value="Thioredoxin-like_sf"/>
</dbReference>
<evidence type="ECO:0008006" key="5">
    <source>
        <dbReference type="Google" id="ProtNLM"/>
    </source>
</evidence>
<sequence>MRTEPTIAIPFPSLTMSTKSPIVLYDIATRPPAEKSCCSPNPWKARLALNFKGLPYSTSWVALPDIVKVRSGLEVPPCRKFADGTDFYTLPIVKDPATGSLVGDSFDIAVYLQKTYPSSGASDLFPEQTLDYAFTHPFAILVPLSKASETEFTDYAKFNANVDAAFSAHVQLTVQGFPFDPATTEAVKAEWVRRAGVTRWEDFALEGEAREKMMDSFRDTLGGLAKLFSRDTSGPFLLGTTASYADLIVGAWLRMMHATLPESEWDQVRSWHDGLFGRLYDATELYAEVK</sequence>
<evidence type="ECO:0000313" key="3">
    <source>
        <dbReference type="EMBL" id="KAH7136831.1"/>
    </source>
</evidence>
<organism evidence="3 4">
    <name type="scientific">Dactylonectria estremocensis</name>
    <dbReference type="NCBI Taxonomy" id="1079267"/>
    <lineage>
        <taxon>Eukaryota</taxon>
        <taxon>Fungi</taxon>
        <taxon>Dikarya</taxon>
        <taxon>Ascomycota</taxon>
        <taxon>Pezizomycotina</taxon>
        <taxon>Sordariomycetes</taxon>
        <taxon>Hypocreomycetidae</taxon>
        <taxon>Hypocreales</taxon>
        <taxon>Nectriaceae</taxon>
        <taxon>Dactylonectria</taxon>
    </lineage>
</organism>
<dbReference type="Pfam" id="PF22041">
    <property type="entry name" value="GST_C_7"/>
    <property type="match status" value="1"/>
</dbReference>
<dbReference type="Proteomes" id="UP000717696">
    <property type="component" value="Unassembled WGS sequence"/>
</dbReference>
<name>A0A9P9IYF8_9HYPO</name>
<dbReference type="AlphaFoldDB" id="A0A9P9IYF8"/>
<dbReference type="EMBL" id="JAGMUU010000016">
    <property type="protein sequence ID" value="KAH7136831.1"/>
    <property type="molecule type" value="Genomic_DNA"/>
</dbReference>
<dbReference type="Gene3D" id="1.20.1050.10">
    <property type="match status" value="1"/>
</dbReference>
<dbReference type="SUPFAM" id="SSF47616">
    <property type="entry name" value="GST C-terminal domain-like"/>
    <property type="match status" value="1"/>
</dbReference>
<comment type="caution">
    <text evidence="3">The sequence shown here is derived from an EMBL/GenBank/DDBJ whole genome shotgun (WGS) entry which is preliminary data.</text>
</comment>
<accession>A0A9P9IYF8</accession>
<gene>
    <name evidence="3" type="ORF">B0J13DRAFT_560122</name>
</gene>
<dbReference type="OrthoDB" id="4951845at2759"/>
<evidence type="ECO:0000259" key="2">
    <source>
        <dbReference type="Pfam" id="PF22041"/>
    </source>
</evidence>